<protein>
    <submittedName>
        <fullName evidence="3">MerR family transcriptional regulator</fullName>
    </submittedName>
</protein>
<evidence type="ECO:0000259" key="2">
    <source>
        <dbReference type="PROSITE" id="PS50937"/>
    </source>
</evidence>
<keyword evidence="4" id="KW-1185">Reference proteome</keyword>
<sequence length="125" mass="14057">MTTTYSPAEAADRSGFSLDTLRYYEREGILAPVSRTAGGHRAYTEGDLDWLGLVRCLRDTGMPIAQLKRYSELAVDASTMDERLALLEDHAREVQASVDALLAQQHRLREKIAWYRRQGASSRPS</sequence>
<dbReference type="SUPFAM" id="SSF46955">
    <property type="entry name" value="Putative DNA-binding domain"/>
    <property type="match status" value="1"/>
</dbReference>
<dbReference type="CDD" id="cd01109">
    <property type="entry name" value="HTH_YyaN"/>
    <property type="match status" value="1"/>
</dbReference>
<comment type="caution">
    <text evidence="3">The sequence shown here is derived from an EMBL/GenBank/DDBJ whole genome shotgun (WGS) entry which is preliminary data.</text>
</comment>
<dbReference type="InterPro" id="IPR009061">
    <property type="entry name" value="DNA-bd_dom_put_sf"/>
</dbReference>
<dbReference type="Proteomes" id="UP000617531">
    <property type="component" value="Unassembled WGS sequence"/>
</dbReference>
<dbReference type="Gene3D" id="1.10.1660.10">
    <property type="match status" value="1"/>
</dbReference>
<organism evidence="3 4">
    <name type="scientific">Pseudolysinimonas yzui</name>
    <dbReference type="NCBI Taxonomy" id="2708254"/>
    <lineage>
        <taxon>Bacteria</taxon>
        <taxon>Bacillati</taxon>
        <taxon>Actinomycetota</taxon>
        <taxon>Actinomycetes</taxon>
        <taxon>Micrococcales</taxon>
        <taxon>Microbacteriaceae</taxon>
        <taxon>Pseudolysinimonas</taxon>
    </lineage>
</organism>
<name>A0A8J3GSH2_9MICO</name>
<dbReference type="EMBL" id="BNAI01000007">
    <property type="protein sequence ID" value="GHF23356.1"/>
    <property type="molecule type" value="Genomic_DNA"/>
</dbReference>
<dbReference type="GO" id="GO:0003700">
    <property type="term" value="F:DNA-binding transcription factor activity"/>
    <property type="evidence" value="ECO:0007669"/>
    <property type="project" value="InterPro"/>
</dbReference>
<keyword evidence="1" id="KW-0238">DNA-binding</keyword>
<accession>A0A8J3GSH2</accession>
<evidence type="ECO:0000313" key="3">
    <source>
        <dbReference type="EMBL" id="GHF23356.1"/>
    </source>
</evidence>
<evidence type="ECO:0000256" key="1">
    <source>
        <dbReference type="ARBA" id="ARBA00023125"/>
    </source>
</evidence>
<evidence type="ECO:0000313" key="4">
    <source>
        <dbReference type="Proteomes" id="UP000617531"/>
    </source>
</evidence>
<dbReference type="RefSeq" id="WP_191283928.1">
    <property type="nucleotide sequence ID" value="NZ_BNAI01000007.1"/>
</dbReference>
<gene>
    <name evidence="3" type="ORF">GCM10011600_25570</name>
</gene>
<reference evidence="3" key="1">
    <citation type="journal article" date="2014" name="Int. J. Syst. Evol. Microbiol.">
        <title>Complete genome sequence of Corynebacterium casei LMG S-19264T (=DSM 44701T), isolated from a smear-ripened cheese.</title>
        <authorList>
            <consortium name="US DOE Joint Genome Institute (JGI-PGF)"/>
            <person name="Walter F."/>
            <person name="Albersmeier A."/>
            <person name="Kalinowski J."/>
            <person name="Ruckert C."/>
        </authorList>
    </citation>
    <scope>NUCLEOTIDE SEQUENCE</scope>
    <source>
        <strain evidence="3">CGMCC 1.16548</strain>
    </source>
</reference>
<dbReference type="PANTHER" id="PTHR30204:SF98">
    <property type="entry name" value="HTH-TYPE TRANSCRIPTIONAL REGULATOR ADHR"/>
    <property type="match status" value="1"/>
</dbReference>
<feature type="domain" description="HTH merR-type" evidence="2">
    <location>
        <begin position="4"/>
        <end position="73"/>
    </location>
</feature>
<dbReference type="PROSITE" id="PS50937">
    <property type="entry name" value="HTH_MERR_2"/>
    <property type="match status" value="1"/>
</dbReference>
<dbReference type="InterPro" id="IPR000551">
    <property type="entry name" value="MerR-type_HTH_dom"/>
</dbReference>
<proteinExistence type="predicted"/>
<reference evidence="3" key="2">
    <citation type="submission" date="2020-09" db="EMBL/GenBank/DDBJ databases">
        <authorList>
            <person name="Sun Q."/>
            <person name="Zhou Y."/>
        </authorList>
    </citation>
    <scope>NUCLEOTIDE SEQUENCE</scope>
    <source>
        <strain evidence="3">CGMCC 1.16548</strain>
    </source>
</reference>
<dbReference type="SMART" id="SM00422">
    <property type="entry name" value="HTH_MERR"/>
    <property type="match status" value="1"/>
</dbReference>
<dbReference type="GO" id="GO:0003677">
    <property type="term" value="F:DNA binding"/>
    <property type="evidence" value="ECO:0007669"/>
    <property type="project" value="UniProtKB-KW"/>
</dbReference>
<dbReference type="AlphaFoldDB" id="A0A8J3GSH2"/>
<dbReference type="InterPro" id="IPR047057">
    <property type="entry name" value="MerR_fam"/>
</dbReference>
<dbReference type="PANTHER" id="PTHR30204">
    <property type="entry name" value="REDOX-CYCLING DRUG-SENSING TRANSCRIPTIONAL ACTIVATOR SOXR"/>
    <property type="match status" value="1"/>
</dbReference>
<dbReference type="Pfam" id="PF13411">
    <property type="entry name" value="MerR_1"/>
    <property type="match status" value="1"/>
</dbReference>